<keyword evidence="4" id="KW-0963">Cytoplasm</keyword>
<dbReference type="Gene3D" id="3.90.950.10">
    <property type="match status" value="1"/>
</dbReference>
<feature type="active site" description="Proton acceptor" evidence="4">
    <location>
        <position position="79"/>
    </location>
</feature>
<comment type="catalytic activity">
    <reaction evidence="4">
        <text>UTP + H2O = UMP + diphosphate + H(+)</text>
        <dbReference type="Rhea" id="RHEA:29395"/>
        <dbReference type="ChEBI" id="CHEBI:15377"/>
        <dbReference type="ChEBI" id="CHEBI:15378"/>
        <dbReference type="ChEBI" id="CHEBI:33019"/>
        <dbReference type="ChEBI" id="CHEBI:46398"/>
        <dbReference type="ChEBI" id="CHEBI:57865"/>
        <dbReference type="EC" id="3.6.1.9"/>
    </reaction>
</comment>
<evidence type="ECO:0000256" key="1">
    <source>
        <dbReference type="ARBA" id="ARBA00001968"/>
    </source>
</evidence>
<accession>A0A928YV97</accession>
<keyword evidence="6" id="KW-1185">Reference proteome</keyword>
<dbReference type="EC" id="3.6.1.9" evidence="4"/>
<dbReference type="CDD" id="cd00555">
    <property type="entry name" value="Maf"/>
    <property type="match status" value="1"/>
</dbReference>
<dbReference type="RefSeq" id="WP_193908210.1">
    <property type="nucleotide sequence ID" value="NZ_PRDL01000001.1"/>
</dbReference>
<protein>
    <recommendedName>
        <fullName evidence="4">dTTP/UTP pyrophosphatase</fullName>
        <shortName evidence="4">dTTPase/UTPase</shortName>
        <ecNumber evidence="4">3.6.1.9</ecNumber>
    </recommendedName>
    <alternativeName>
        <fullName evidence="4">Nucleoside triphosphate pyrophosphatase</fullName>
    </alternativeName>
    <alternativeName>
        <fullName evidence="4">Nucleotide pyrophosphatase</fullName>
        <shortName evidence="4">Nucleotide PPase</shortName>
    </alternativeName>
</protein>
<feature type="site" description="Important for substrate specificity" evidence="4">
    <location>
        <position position="162"/>
    </location>
</feature>
<comment type="subcellular location">
    <subcellularLocation>
        <location evidence="4">Cytoplasm</location>
    </subcellularLocation>
</comment>
<evidence type="ECO:0000313" key="6">
    <source>
        <dbReference type="Proteomes" id="UP000652567"/>
    </source>
</evidence>
<dbReference type="NCBIfam" id="TIGR00172">
    <property type="entry name" value="maf"/>
    <property type="match status" value="1"/>
</dbReference>
<dbReference type="Pfam" id="PF02545">
    <property type="entry name" value="Maf"/>
    <property type="match status" value="1"/>
</dbReference>
<comment type="caution">
    <text evidence="5">The sequence shown here is derived from an EMBL/GenBank/DDBJ whole genome shotgun (WGS) entry which is preliminary data.</text>
</comment>
<gene>
    <name evidence="5" type="ORF">C4F51_06475</name>
</gene>
<evidence type="ECO:0000256" key="3">
    <source>
        <dbReference type="ARBA" id="ARBA00023080"/>
    </source>
</evidence>
<dbReference type="EMBL" id="PRDL01000001">
    <property type="protein sequence ID" value="MBE8716833.1"/>
    <property type="molecule type" value="Genomic_DNA"/>
</dbReference>
<dbReference type="AlphaFoldDB" id="A0A928YV97"/>
<dbReference type="InterPro" id="IPR003697">
    <property type="entry name" value="Maf-like"/>
</dbReference>
<dbReference type="PANTHER" id="PTHR43213:SF5">
    <property type="entry name" value="BIFUNCTIONAL DTTP_UTP PYROPHOSPHATASE_METHYLTRANSFERASE PROTEIN-RELATED"/>
    <property type="match status" value="1"/>
</dbReference>
<dbReference type="SUPFAM" id="SSF52972">
    <property type="entry name" value="ITPase-like"/>
    <property type="match status" value="1"/>
</dbReference>
<dbReference type="PIRSF" id="PIRSF006305">
    <property type="entry name" value="Maf"/>
    <property type="match status" value="1"/>
</dbReference>
<keyword evidence="2 4" id="KW-0378">Hydrolase</keyword>
<dbReference type="Proteomes" id="UP000652567">
    <property type="component" value="Unassembled WGS sequence"/>
</dbReference>
<feature type="site" description="Important for substrate specificity" evidence="4">
    <location>
        <position position="17"/>
    </location>
</feature>
<comment type="catalytic activity">
    <reaction evidence="4">
        <text>dTTP + H2O = dTMP + diphosphate + H(+)</text>
        <dbReference type="Rhea" id="RHEA:28534"/>
        <dbReference type="ChEBI" id="CHEBI:15377"/>
        <dbReference type="ChEBI" id="CHEBI:15378"/>
        <dbReference type="ChEBI" id="CHEBI:33019"/>
        <dbReference type="ChEBI" id="CHEBI:37568"/>
        <dbReference type="ChEBI" id="CHEBI:63528"/>
        <dbReference type="EC" id="3.6.1.9"/>
    </reaction>
</comment>
<dbReference type="GO" id="GO:0009117">
    <property type="term" value="P:nucleotide metabolic process"/>
    <property type="evidence" value="ECO:0007669"/>
    <property type="project" value="UniProtKB-KW"/>
</dbReference>
<evidence type="ECO:0000256" key="2">
    <source>
        <dbReference type="ARBA" id="ARBA00022801"/>
    </source>
</evidence>
<comment type="similarity">
    <text evidence="4">Belongs to the Maf family. YhdE subfamily.</text>
</comment>
<comment type="caution">
    <text evidence="4">Lacks conserved residue(s) required for the propagation of feature annotation.</text>
</comment>
<dbReference type="GO" id="GO:0005737">
    <property type="term" value="C:cytoplasm"/>
    <property type="evidence" value="ECO:0007669"/>
    <property type="project" value="UniProtKB-SubCell"/>
</dbReference>
<dbReference type="PANTHER" id="PTHR43213">
    <property type="entry name" value="BIFUNCTIONAL DTTP/UTP PYROPHOSPHATASE/METHYLTRANSFERASE PROTEIN-RELATED"/>
    <property type="match status" value="1"/>
</dbReference>
<sequence>MSVAVQPDLYLASQSPRRSQLLAQIGVRHQVISVDVPEQPEAGESAAAYVERLALSKARAGFSRVQEESLAVCPVMGADTIVVCDGDILEKPRNQQHGAAMLANLSGRVHQVFTAVALCAPGQQQVERNITEVRFRILSNEEITTYWLTGEPRDKAGGYAIQGLGAVFVEEIRGSYTNVVGLPLETTRQLLQAFRVPWWQTNH</sequence>
<dbReference type="GO" id="GO:0047429">
    <property type="term" value="F:nucleoside triphosphate diphosphatase activity"/>
    <property type="evidence" value="ECO:0007669"/>
    <property type="project" value="UniProtKB-EC"/>
</dbReference>
<comment type="cofactor">
    <cofactor evidence="1 4">
        <name>a divalent metal cation</name>
        <dbReference type="ChEBI" id="CHEBI:60240"/>
    </cofactor>
</comment>
<name>A0A928YV97_9GAMM</name>
<reference evidence="5" key="1">
    <citation type="submission" date="2018-07" db="EMBL/GenBank/DDBJ databases">
        <title>Genome assembly of strain Ka43.</title>
        <authorList>
            <person name="Kukolya J."/>
            <person name="Nagy I."/>
            <person name="Horvath B."/>
            <person name="Toth A."/>
        </authorList>
    </citation>
    <scope>NUCLEOTIDE SEQUENCE</scope>
    <source>
        <strain evidence="5">KB43</strain>
    </source>
</reference>
<dbReference type="InterPro" id="IPR029001">
    <property type="entry name" value="ITPase-like_fam"/>
</dbReference>
<evidence type="ECO:0000256" key="4">
    <source>
        <dbReference type="HAMAP-Rule" id="MF_00528"/>
    </source>
</evidence>
<proteinExistence type="inferred from homology"/>
<comment type="function">
    <text evidence="4">Nucleoside triphosphate pyrophosphatase that hydrolyzes dTTP and UTP. May have a dual role in cell division arrest and in preventing the incorporation of modified nucleotides into cellular nucleic acids.</text>
</comment>
<keyword evidence="3 4" id="KW-0546">Nucleotide metabolism</keyword>
<evidence type="ECO:0000313" key="5">
    <source>
        <dbReference type="EMBL" id="MBE8716833.1"/>
    </source>
</evidence>
<feature type="site" description="Important for substrate specificity" evidence="4">
    <location>
        <position position="80"/>
    </location>
</feature>
<dbReference type="HAMAP" id="MF_00528">
    <property type="entry name" value="Maf"/>
    <property type="match status" value="1"/>
</dbReference>
<organism evidence="5 6">
    <name type="scientific">Cellvibrio polysaccharolyticus</name>
    <dbReference type="NCBI Taxonomy" id="2082724"/>
    <lineage>
        <taxon>Bacteria</taxon>
        <taxon>Pseudomonadati</taxon>
        <taxon>Pseudomonadota</taxon>
        <taxon>Gammaproteobacteria</taxon>
        <taxon>Cellvibrionales</taxon>
        <taxon>Cellvibrionaceae</taxon>
        <taxon>Cellvibrio</taxon>
    </lineage>
</organism>